<dbReference type="AlphaFoldDB" id="A0A1J5QC33"/>
<dbReference type="EMBL" id="MLJW01000953">
    <property type="protein sequence ID" value="OIQ81214.1"/>
    <property type="molecule type" value="Genomic_DNA"/>
</dbReference>
<comment type="caution">
    <text evidence="1">The sequence shown here is derived from an EMBL/GenBank/DDBJ whole genome shotgun (WGS) entry which is preliminary data.</text>
</comment>
<reference evidence="1" key="1">
    <citation type="submission" date="2016-10" db="EMBL/GenBank/DDBJ databases">
        <title>Sequence of Gallionella enrichment culture.</title>
        <authorList>
            <person name="Poehlein A."/>
            <person name="Muehling M."/>
            <person name="Daniel R."/>
        </authorList>
    </citation>
    <scope>NUCLEOTIDE SEQUENCE</scope>
</reference>
<sequence>MRTVDVGIGHDDDAGVTQILFAIMRCGTATDCLYQVGKLRVGDELVLGRGCDIEDLSAQGKDCLGLAVARLLGAASGRVTLDDEQFGAFARRVGAVRKLAGKTQLFHRGLAGDLLFGSPAQPLVGALDHEIQELVGLQGIAGQPVVERVLDGLLDDALGFGGGEAVLGLALKFRFAHEHAEHHGGADHDVFGSDGGSAFALTDAFGVIFQAAQKGTAHAGFVGATIRRRHGVAIRGQEAVGVGRPGDRPFASAVGAVTARLAGKNIRMHQGIGVDRCGEIILEATREVKAVLRRHVLEALQQRRVAAPADLDAAEQIGFGTRHLEEALRLEGGLGAENVGIRLEADRRAAAIVDLAEVFELALGMATLECHSVELLAAGDLNLKPRGQRVHDRYADAVQAAGGFVDLGVELAAGMQRAHDHFEGGFFREFRMRINRNAAAIVGDGQKSVGAQFHLDERGMACERLVHGIVDDFGEQMVERLLIGAADIHAWPAPDRLKAFEDFDVARRIAGFRAGRARSDLERRSALSFSGAEQVARCLGFLF</sequence>
<organism evidence="1">
    <name type="scientific">mine drainage metagenome</name>
    <dbReference type="NCBI Taxonomy" id="410659"/>
    <lineage>
        <taxon>unclassified sequences</taxon>
        <taxon>metagenomes</taxon>
        <taxon>ecological metagenomes</taxon>
    </lineage>
</organism>
<name>A0A1J5QC33_9ZZZZ</name>
<gene>
    <name evidence="1" type="ORF">GALL_370120</name>
</gene>
<accession>A0A1J5QC33</accession>
<proteinExistence type="predicted"/>
<evidence type="ECO:0000313" key="1">
    <source>
        <dbReference type="EMBL" id="OIQ81214.1"/>
    </source>
</evidence>
<protein>
    <submittedName>
        <fullName evidence="1">Uncharacterized protein</fullName>
    </submittedName>
</protein>